<dbReference type="RefSeq" id="WP_188090015.1">
    <property type="nucleotide sequence ID" value="NZ_JACVFC010000003.1"/>
</dbReference>
<reference evidence="1 2" key="1">
    <citation type="submission" date="2020-09" db="EMBL/GenBank/DDBJ databases">
        <title>Genome sequences of type strains of Chitinophaga qingshengii and Chitinophaga varians.</title>
        <authorList>
            <person name="Kittiwongwattana C."/>
        </authorList>
    </citation>
    <scope>NUCLEOTIDE SEQUENCE [LARGE SCALE GENOMIC DNA]</scope>
    <source>
        <strain evidence="1 2">JCM 30026</strain>
    </source>
</reference>
<evidence type="ECO:0000313" key="2">
    <source>
        <dbReference type="Proteomes" id="UP000659124"/>
    </source>
</evidence>
<name>A0ABR7TQX4_9BACT</name>
<comment type="caution">
    <text evidence="1">The sequence shown here is derived from an EMBL/GenBank/DDBJ whole genome shotgun (WGS) entry which is preliminary data.</text>
</comment>
<evidence type="ECO:0000313" key="1">
    <source>
        <dbReference type="EMBL" id="MBC9932887.1"/>
    </source>
</evidence>
<protein>
    <submittedName>
        <fullName evidence="1">Uncharacterized protein</fullName>
    </submittedName>
</protein>
<dbReference type="EMBL" id="JACVFC010000003">
    <property type="protein sequence ID" value="MBC9932887.1"/>
    <property type="molecule type" value="Genomic_DNA"/>
</dbReference>
<accession>A0ABR7TQX4</accession>
<proteinExistence type="predicted"/>
<keyword evidence="2" id="KW-1185">Reference proteome</keyword>
<organism evidence="1 2">
    <name type="scientific">Chitinophaga qingshengii</name>
    <dbReference type="NCBI Taxonomy" id="1569794"/>
    <lineage>
        <taxon>Bacteria</taxon>
        <taxon>Pseudomonadati</taxon>
        <taxon>Bacteroidota</taxon>
        <taxon>Chitinophagia</taxon>
        <taxon>Chitinophagales</taxon>
        <taxon>Chitinophagaceae</taxon>
        <taxon>Chitinophaga</taxon>
    </lineage>
</organism>
<dbReference type="Proteomes" id="UP000659124">
    <property type="component" value="Unassembled WGS sequence"/>
</dbReference>
<gene>
    <name evidence="1" type="ORF">ICL07_21040</name>
</gene>
<sequence>MTTQFFYLVLSPTEKKLPYLYTNVFKIIYQHSKDLVMQQTALEAAFRIHNHNPEHYKASWSTGAEGEEQAAAERNDEIRAWQMDEAKIVRIVNWP</sequence>